<dbReference type="InterPro" id="IPR047801">
    <property type="entry name" value="Peptidase_C45"/>
</dbReference>
<evidence type="ECO:0000259" key="1">
    <source>
        <dbReference type="Pfam" id="PF03417"/>
    </source>
</evidence>
<gene>
    <name evidence="2" type="ORF">WJX74_003371</name>
</gene>
<organism evidence="2 3">
    <name type="scientific">Apatococcus lobatus</name>
    <dbReference type="NCBI Taxonomy" id="904363"/>
    <lineage>
        <taxon>Eukaryota</taxon>
        <taxon>Viridiplantae</taxon>
        <taxon>Chlorophyta</taxon>
        <taxon>core chlorophytes</taxon>
        <taxon>Trebouxiophyceae</taxon>
        <taxon>Chlorellales</taxon>
        <taxon>Chlorellaceae</taxon>
        <taxon>Apatococcus</taxon>
    </lineage>
</organism>
<accession>A0AAW1RXJ2</accession>
<dbReference type="Gene3D" id="3.60.60.10">
    <property type="entry name" value="Penicillin V Acylase, Chain A"/>
    <property type="match status" value="1"/>
</dbReference>
<dbReference type="PANTHER" id="PTHR34180">
    <property type="entry name" value="PEPTIDASE C45"/>
    <property type="match status" value="1"/>
</dbReference>
<name>A0AAW1RXJ2_9CHLO</name>
<comment type="caution">
    <text evidence="2">The sequence shown here is derived from an EMBL/GenBank/DDBJ whole genome shotgun (WGS) entry which is preliminary data.</text>
</comment>
<sequence length="422" mass="45248">MRRHLLAVILPPVDLQIFVVCFSLALAVPSSTRSQKVVGRSCSTSLSFLGQSAIPLLALTGCDHTSFGKAIGSTFRTQIQQRLQTPSMGTLRDYSDSKEGRKTLEALASLNAAAYPKYFQELEGIAAGSLASMKEVLLLNLRQELSAAAGLDKNVPDCSDQLLHAGAGGPALLGHNEDNAGELLNASYFIQTDIFPPPKDERQWTAFTYAGELSSTAFGFNDAGVAFTLNALFPANVSVPGIGRNFVSRDLLQATSFADGLERATKPKHSAGHNYNLIAIPAGSMPGSPRMATVEVGPGGAYDVLEVPEGSSYFHANTFQRLKVAQLHEASSIHRLKRAAELPVPHNATAILSLLGDTEDAEYPIYRTGQGGTFTLVTVLIDLQAATMEVYTGNPREHEVQAEFNLWQSSVSTLTANILQKV</sequence>
<dbReference type="EMBL" id="JALJOS010000005">
    <property type="protein sequence ID" value="KAK9838785.1"/>
    <property type="molecule type" value="Genomic_DNA"/>
</dbReference>
<reference evidence="2 3" key="1">
    <citation type="journal article" date="2024" name="Nat. Commun.">
        <title>Phylogenomics reveals the evolutionary origins of lichenization in chlorophyte algae.</title>
        <authorList>
            <person name="Puginier C."/>
            <person name="Libourel C."/>
            <person name="Otte J."/>
            <person name="Skaloud P."/>
            <person name="Haon M."/>
            <person name="Grisel S."/>
            <person name="Petersen M."/>
            <person name="Berrin J.G."/>
            <person name="Delaux P.M."/>
            <person name="Dal Grande F."/>
            <person name="Keller J."/>
        </authorList>
    </citation>
    <scope>NUCLEOTIDE SEQUENCE [LARGE SCALE GENOMIC DNA]</scope>
    <source>
        <strain evidence="2 3">SAG 2145</strain>
    </source>
</reference>
<dbReference type="PANTHER" id="PTHR34180:SF1">
    <property type="entry name" value="BETA-ALANYL-DOPAMINE_CARCININE HYDROLASE"/>
    <property type="match status" value="1"/>
</dbReference>
<evidence type="ECO:0000313" key="2">
    <source>
        <dbReference type="EMBL" id="KAK9838785.1"/>
    </source>
</evidence>
<dbReference type="InterPro" id="IPR005079">
    <property type="entry name" value="Peptidase_C45_hydrolase"/>
</dbReference>
<dbReference type="Proteomes" id="UP001438707">
    <property type="component" value="Unassembled WGS sequence"/>
</dbReference>
<evidence type="ECO:0000313" key="3">
    <source>
        <dbReference type="Proteomes" id="UP001438707"/>
    </source>
</evidence>
<dbReference type="AlphaFoldDB" id="A0AAW1RXJ2"/>
<keyword evidence="3" id="KW-1185">Reference proteome</keyword>
<dbReference type="NCBIfam" id="NF040521">
    <property type="entry name" value="C45_proenzyme"/>
    <property type="match status" value="1"/>
</dbReference>
<protein>
    <recommendedName>
        <fullName evidence="1">Peptidase C45 hydrolase domain-containing protein</fullName>
    </recommendedName>
</protein>
<dbReference type="InterPro" id="IPR047794">
    <property type="entry name" value="C45_proenzyme-like"/>
</dbReference>
<feature type="domain" description="Peptidase C45 hydrolase" evidence="1">
    <location>
        <begin position="170"/>
        <end position="396"/>
    </location>
</feature>
<dbReference type="Pfam" id="PF03417">
    <property type="entry name" value="AAT"/>
    <property type="match status" value="1"/>
</dbReference>
<proteinExistence type="predicted"/>